<gene>
    <name evidence="2" type="ORF">PLXY2_LOCUS6719</name>
</gene>
<name>A0A8S4EUA0_PLUXY</name>
<dbReference type="AlphaFoldDB" id="A0A8S4EUA0"/>
<dbReference type="EMBL" id="CAJHNJ030000022">
    <property type="protein sequence ID" value="CAG9119338.1"/>
    <property type="molecule type" value="Genomic_DNA"/>
</dbReference>
<evidence type="ECO:0000313" key="3">
    <source>
        <dbReference type="Proteomes" id="UP000653454"/>
    </source>
</evidence>
<dbReference type="Pfam" id="PF21772">
    <property type="entry name" value="CATIP_N"/>
    <property type="match status" value="1"/>
</dbReference>
<comment type="caution">
    <text evidence="2">The sequence shown here is derived from an EMBL/GenBank/DDBJ whole genome shotgun (WGS) entry which is preliminary data.</text>
</comment>
<protein>
    <submittedName>
        <fullName evidence="2">(diamondback moth) hypothetical protein</fullName>
    </submittedName>
</protein>
<sequence length="855" mass="96345">MSIKSNITLIDLSKQLPFEIDNELREKLCFAETLVISCCHDDRFEHDDTSEDVCSEPEAEPEGSEEIVEFQEAKEVKSYVEDEEELAEEEKEDDDYHFFFFPDCAKPTPKDSQATIIMQNGVPVINKFKKPSVKCTCPLDEDGQCKCFLKYPCKCGAKTAAECVCDQADIEKICICRPHKPNLSCKCHKAKICTCTGVVEPSCHCKKVKKVCVCDPTTYPYPVCPCKPCKCDPERPISPMCVCKPCVCDDTRSPAPVCICKPCICEGEEDPQPVCHCGDSESAATAQTKTWTYEMNEEVSEEENFPEIVEQKASSIKCDCQKPDKCQCMAKGNKDPCTCPDQRCICGYLNTCLCGPPKLEHQRMGGSGEGSRESENESVCSCGLPPVCKCKGTTDNCKCFDKEPECTCGNPEDCQCFRTCECDDPCDCDKYADKECQQCACLDPMKPGDLVCTCPQKKPTNQLVRVKTKDGYRWCHRVDPKHTFFDYGYDRFDLINKKSETSEKLKILGLYDKKDPTGDGAGETNGVNVPVYKKEVKKPSMDCCSTVGGMTISVQHLGEDKDKFLVEVVSNMSKEGAKTGSKLISIVDSNLHTMEESRTENITKKEKIREKRNYMSICETGYYNKVTSVCGEKTHIKRLNHSFETAHNFLLEGANMVLMRYFALIRHKGVVQTDTVLIAGEICESVYNCLGVSQAVVNGQPMFVVKVERHIITPTGAVHQTLTVLTLRGYTISQEWSDTSYVIHINPLLRVDPVKDEIEQHAPLRETWRQDMQLFSDYLDMKSARTSEGARYMAENGALTGVIREYLQSLLMLKPAQALHFTQHYFSTMLDSIDVPHDEFFDPCSRRVRYYFFED</sequence>
<proteinExistence type="predicted"/>
<reference evidence="2" key="1">
    <citation type="submission" date="2020-11" db="EMBL/GenBank/DDBJ databases">
        <authorList>
            <person name="Whiteford S."/>
        </authorList>
    </citation>
    <scope>NUCLEOTIDE SEQUENCE</scope>
</reference>
<dbReference type="Proteomes" id="UP000653454">
    <property type="component" value="Unassembled WGS sequence"/>
</dbReference>
<keyword evidence="3" id="KW-1185">Reference proteome</keyword>
<feature type="domain" description="Ciliogenesis-associated TTC17-interacting protein N-terminal" evidence="1">
    <location>
        <begin position="545"/>
        <end position="713"/>
    </location>
</feature>
<evidence type="ECO:0000259" key="1">
    <source>
        <dbReference type="Pfam" id="PF21772"/>
    </source>
</evidence>
<dbReference type="PANTHER" id="PTHR15505">
    <property type="entry name" value="RIIA DOMAIN-CONTAINING PROTEIN 1"/>
    <property type="match status" value="1"/>
</dbReference>
<evidence type="ECO:0000313" key="2">
    <source>
        <dbReference type="EMBL" id="CAG9119338.1"/>
    </source>
</evidence>
<accession>A0A8S4EUA0</accession>
<dbReference type="InterPro" id="IPR048777">
    <property type="entry name" value="CATIP_N"/>
</dbReference>
<dbReference type="PANTHER" id="PTHR15505:SF4">
    <property type="entry name" value="RIIA DOMAIN-CONTAINING PROTEIN 1"/>
    <property type="match status" value="1"/>
</dbReference>
<organism evidence="2 3">
    <name type="scientific">Plutella xylostella</name>
    <name type="common">Diamondback moth</name>
    <name type="synonym">Plutella maculipennis</name>
    <dbReference type="NCBI Taxonomy" id="51655"/>
    <lineage>
        <taxon>Eukaryota</taxon>
        <taxon>Metazoa</taxon>
        <taxon>Ecdysozoa</taxon>
        <taxon>Arthropoda</taxon>
        <taxon>Hexapoda</taxon>
        <taxon>Insecta</taxon>
        <taxon>Pterygota</taxon>
        <taxon>Neoptera</taxon>
        <taxon>Endopterygota</taxon>
        <taxon>Lepidoptera</taxon>
        <taxon>Glossata</taxon>
        <taxon>Ditrysia</taxon>
        <taxon>Yponomeutoidea</taxon>
        <taxon>Plutellidae</taxon>
        <taxon>Plutella</taxon>
    </lineage>
</organism>